<keyword evidence="2 7" id="KW-0813">Transport</keyword>
<evidence type="ECO:0000256" key="1">
    <source>
        <dbReference type="ARBA" id="ARBA00004370"/>
    </source>
</evidence>
<evidence type="ECO:0000313" key="9">
    <source>
        <dbReference type="Proteomes" id="UP001597438"/>
    </source>
</evidence>
<dbReference type="PRINTS" id="PR00125">
    <property type="entry name" value="ATPASEDELTA"/>
</dbReference>
<comment type="function">
    <text evidence="7">This protein is part of the stalk that links CF(0) to CF(1). It either transmits conformational changes from CF(0) to CF(1) or is implicated in proton conduction.</text>
</comment>
<keyword evidence="6 7" id="KW-0066">ATP synthesis</keyword>
<dbReference type="NCBIfam" id="TIGR01145">
    <property type="entry name" value="ATP_synt_delta"/>
    <property type="match status" value="1"/>
</dbReference>
<comment type="similarity">
    <text evidence="7">Belongs to the ATPase delta chain family.</text>
</comment>
<evidence type="ECO:0000313" key="8">
    <source>
        <dbReference type="EMBL" id="MFD2832020.1"/>
    </source>
</evidence>
<comment type="caution">
    <text evidence="8">The sequence shown here is derived from an EMBL/GenBank/DDBJ whole genome shotgun (WGS) entry which is preliminary data.</text>
</comment>
<organism evidence="8 9">
    <name type="scientific">Christiangramia antarctica</name>
    <dbReference type="NCBI Taxonomy" id="2058158"/>
    <lineage>
        <taxon>Bacteria</taxon>
        <taxon>Pseudomonadati</taxon>
        <taxon>Bacteroidota</taxon>
        <taxon>Flavobacteriia</taxon>
        <taxon>Flavobacteriales</taxon>
        <taxon>Flavobacteriaceae</taxon>
        <taxon>Christiangramia</taxon>
    </lineage>
</organism>
<protein>
    <recommendedName>
        <fullName evidence="7">ATP synthase subunit delta</fullName>
    </recommendedName>
    <alternativeName>
        <fullName evidence="7">ATP synthase F(1) sector subunit delta</fullName>
    </alternativeName>
    <alternativeName>
        <fullName evidence="7">F-type ATPase subunit delta</fullName>
        <shortName evidence="7">F-ATPase subunit delta</shortName>
    </alternativeName>
</protein>
<dbReference type="SUPFAM" id="SSF47928">
    <property type="entry name" value="N-terminal domain of the delta subunit of the F1F0-ATP synthase"/>
    <property type="match status" value="1"/>
</dbReference>
<name>A0ABW5X089_9FLAO</name>
<accession>A0ABW5X089</accession>
<gene>
    <name evidence="7 8" type="primary">atpH</name>
    <name evidence="8" type="ORF">ACFSYS_01885</name>
</gene>
<dbReference type="EMBL" id="JBHUOJ010000004">
    <property type="protein sequence ID" value="MFD2832020.1"/>
    <property type="molecule type" value="Genomic_DNA"/>
</dbReference>
<evidence type="ECO:0000256" key="7">
    <source>
        <dbReference type="HAMAP-Rule" id="MF_01416"/>
    </source>
</evidence>
<dbReference type="Proteomes" id="UP001597438">
    <property type="component" value="Unassembled WGS sequence"/>
</dbReference>
<dbReference type="Gene3D" id="1.10.520.20">
    <property type="entry name" value="N-terminal domain of the delta subunit of the F1F0-ATP synthase"/>
    <property type="match status" value="1"/>
</dbReference>
<evidence type="ECO:0000256" key="2">
    <source>
        <dbReference type="ARBA" id="ARBA00022448"/>
    </source>
</evidence>
<comment type="subcellular location">
    <subcellularLocation>
        <location evidence="7">Cell membrane</location>
        <topology evidence="7">Peripheral membrane protein</topology>
    </subcellularLocation>
    <subcellularLocation>
        <location evidence="1">Membrane</location>
    </subcellularLocation>
</comment>
<reference evidence="9" key="1">
    <citation type="journal article" date="2019" name="Int. J. Syst. Evol. Microbiol.">
        <title>The Global Catalogue of Microorganisms (GCM) 10K type strain sequencing project: providing services to taxonomists for standard genome sequencing and annotation.</title>
        <authorList>
            <consortium name="The Broad Institute Genomics Platform"/>
            <consortium name="The Broad Institute Genome Sequencing Center for Infectious Disease"/>
            <person name="Wu L."/>
            <person name="Ma J."/>
        </authorList>
    </citation>
    <scope>NUCLEOTIDE SEQUENCE [LARGE SCALE GENOMIC DNA]</scope>
    <source>
        <strain evidence="9">KCTC 52925</strain>
    </source>
</reference>
<keyword evidence="7" id="KW-1003">Cell membrane</keyword>
<evidence type="ECO:0000256" key="4">
    <source>
        <dbReference type="ARBA" id="ARBA00023065"/>
    </source>
</evidence>
<dbReference type="InterPro" id="IPR000711">
    <property type="entry name" value="ATPase_OSCP/dsu"/>
</dbReference>
<proteinExistence type="inferred from homology"/>
<keyword evidence="4 7" id="KW-0406">Ion transport</keyword>
<dbReference type="PANTHER" id="PTHR11910">
    <property type="entry name" value="ATP SYNTHASE DELTA CHAIN"/>
    <property type="match status" value="1"/>
</dbReference>
<sequence length="184" mass="20300">MKGTRAASRYAKAILSLAKDKNAAKDVHDDMQDISKTIAGSRELKDTLASPVVKDSLKKSVLLAVFKNLNDITKNAIGLLLENNRIAILDVVALQYVKMYNIDNHIQEAVVTTAVPLDHQLEKVIMAKVKELTGAEASLKQIVDESIIGGFILRIGDLQYDASVARNLNNLKRRLKDNSYVSKL</sequence>
<comment type="function">
    <text evidence="7">F(1)F(0) ATP synthase produces ATP from ADP in the presence of a proton or sodium gradient. F-type ATPases consist of two structural domains, F(1) containing the extramembraneous catalytic core and F(0) containing the membrane proton channel, linked together by a central stalk and a peripheral stalk. During catalysis, ATP synthesis in the catalytic domain of F(1) is coupled via a rotary mechanism of the central stalk subunits to proton translocation.</text>
</comment>
<dbReference type="RefSeq" id="WP_251739572.1">
    <property type="nucleotide sequence ID" value="NZ_JBHUOJ010000004.1"/>
</dbReference>
<keyword evidence="5 7" id="KW-0472">Membrane</keyword>
<keyword evidence="9" id="KW-1185">Reference proteome</keyword>
<evidence type="ECO:0000256" key="3">
    <source>
        <dbReference type="ARBA" id="ARBA00022781"/>
    </source>
</evidence>
<evidence type="ECO:0000256" key="6">
    <source>
        <dbReference type="ARBA" id="ARBA00023310"/>
    </source>
</evidence>
<dbReference type="Pfam" id="PF00213">
    <property type="entry name" value="OSCP"/>
    <property type="match status" value="1"/>
</dbReference>
<dbReference type="HAMAP" id="MF_01416">
    <property type="entry name" value="ATP_synth_delta_bact"/>
    <property type="match status" value="1"/>
</dbReference>
<evidence type="ECO:0000256" key="5">
    <source>
        <dbReference type="ARBA" id="ARBA00023136"/>
    </source>
</evidence>
<dbReference type="InterPro" id="IPR026015">
    <property type="entry name" value="ATP_synth_OSCP/delta_N_sf"/>
</dbReference>
<keyword evidence="3 7" id="KW-0375">Hydrogen ion transport</keyword>
<keyword evidence="7" id="KW-0139">CF(1)</keyword>